<protein>
    <submittedName>
        <fullName evidence="3">Pantoate--beta-alanine ligase</fullName>
        <ecNumber evidence="3">6.3.2.1</ecNumber>
    </submittedName>
</protein>
<dbReference type="EMBL" id="UOFK01000199">
    <property type="protein sequence ID" value="VAW79590.1"/>
    <property type="molecule type" value="Genomic_DNA"/>
</dbReference>
<keyword evidence="2" id="KW-0067">ATP-binding</keyword>
<dbReference type="GO" id="GO:0005524">
    <property type="term" value="F:ATP binding"/>
    <property type="evidence" value="ECO:0007669"/>
    <property type="project" value="UniProtKB-KW"/>
</dbReference>
<evidence type="ECO:0000313" key="3">
    <source>
        <dbReference type="EMBL" id="VAW79590.1"/>
    </source>
</evidence>
<evidence type="ECO:0000256" key="1">
    <source>
        <dbReference type="ARBA" id="ARBA00022741"/>
    </source>
</evidence>
<proteinExistence type="predicted"/>
<keyword evidence="3" id="KW-0436">Ligase</keyword>
<dbReference type="InterPro" id="IPR004821">
    <property type="entry name" value="Cyt_trans-like"/>
</dbReference>
<organism evidence="3">
    <name type="scientific">hydrothermal vent metagenome</name>
    <dbReference type="NCBI Taxonomy" id="652676"/>
    <lineage>
        <taxon>unclassified sequences</taxon>
        <taxon>metagenomes</taxon>
        <taxon>ecological metagenomes</taxon>
    </lineage>
</organism>
<dbReference type="GO" id="GO:0004592">
    <property type="term" value="F:pantoate-beta-alanine ligase activity"/>
    <property type="evidence" value="ECO:0007669"/>
    <property type="project" value="InterPro"/>
</dbReference>
<dbReference type="AlphaFoldDB" id="A0A3B0YSB0"/>
<sequence length="114" mass="12393">MHSLVDVNGLRSLIAQWRARGERIAFVPTMGNLHAGHLALVQRAQAVAERVVVSVFINPTQFAPGEDFDTYPRTLDADRQALESVHTDALFAPDISVIYPGGAQSTTRIEVPGV</sequence>
<dbReference type="InterPro" id="IPR003721">
    <property type="entry name" value="Pantoate_ligase"/>
</dbReference>
<dbReference type="GO" id="GO:0005829">
    <property type="term" value="C:cytosol"/>
    <property type="evidence" value="ECO:0007669"/>
    <property type="project" value="TreeGrafter"/>
</dbReference>
<dbReference type="GO" id="GO:0015940">
    <property type="term" value="P:pantothenate biosynthetic process"/>
    <property type="evidence" value="ECO:0007669"/>
    <property type="project" value="InterPro"/>
</dbReference>
<feature type="non-terminal residue" evidence="3">
    <location>
        <position position="114"/>
    </location>
</feature>
<dbReference type="Pfam" id="PF02569">
    <property type="entry name" value="Pantoate_ligase"/>
    <property type="match status" value="1"/>
</dbReference>
<dbReference type="PANTHER" id="PTHR21299">
    <property type="entry name" value="CYTIDYLATE KINASE/PANTOATE-BETA-ALANINE LIGASE"/>
    <property type="match status" value="1"/>
</dbReference>
<dbReference type="InterPro" id="IPR014729">
    <property type="entry name" value="Rossmann-like_a/b/a_fold"/>
</dbReference>
<name>A0A3B0YSB0_9ZZZZ</name>
<accession>A0A3B0YSB0</accession>
<evidence type="ECO:0000256" key="2">
    <source>
        <dbReference type="ARBA" id="ARBA00022840"/>
    </source>
</evidence>
<reference evidence="3" key="1">
    <citation type="submission" date="2018-06" db="EMBL/GenBank/DDBJ databases">
        <authorList>
            <person name="Zhirakovskaya E."/>
        </authorList>
    </citation>
    <scope>NUCLEOTIDE SEQUENCE</scope>
</reference>
<dbReference type="EC" id="6.3.2.1" evidence="3"/>
<keyword evidence="1" id="KW-0547">Nucleotide-binding</keyword>
<dbReference type="NCBIfam" id="TIGR00125">
    <property type="entry name" value="cyt_tran_rel"/>
    <property type="match status" value="1"/>
</dbReference>
<dbReference type="Gene3D" id="3.40.50.620">
    <property type="entry name" value="HUPs"/>
    <property type="match status" value="1"/>
</dbReference>
<dbReference type="PANTHER" id="PTHR21299:SF1">
    <property type="entry name" value="PANTOATE--BETA-ALANINE LIGASE"/>
    <property type="match status" value="1"/>
</dbReference>
<gene>
    <name evidence="3" type="ORF">MNBD_GAMMA13-2145</name>
</gene>
<dbReference type="SUPFAM" id="SSF52374">
    <property type="entry name" value="Nucleotidylyl transferase"/>
    <property type="match status" value="1"/>
</dbReference>